<reference evidence="16 17" key="1">
    <citation type="journal article" date="2009" name="PLoS Genet.">
        <title>The complete genome and proteome of Laribacter hongkongensis reveal potential mechanisms for adaptations to different temperatures and habitats.</title>
        <authorList>
            <person name="Woo P.C."/>
            <person name="Lau S.K."/>
            <person name="Tse H."/>
            <person name="Teng J.L."/>
            <person name="Curreem S.O."/>
            <person name="Tsang A.K."/>
            <person name="Fan R.Y."/>
            <person name="Wong G.K."/>
            <person name="Huang Y."/>
            <person name="Loman N.J."/>
            <person name="Snyder L.A."/>
            <person name="Cai J.J."/>
            <person name="Huang J.D."/>
            <person name="Mak W."/>
            <person name="Pallen M.J."/>
            <person name="Lok S."/>
            <person name="Yuen K.Y."/>
        </authorList>
    </citation>
    <scope>NUCLEOTIDE SEQUENCE [LARGE SCALE GENOMIC DNA]</scope>
    <source>
        <strain evidence="16 17">HLHK9</strain>
    </source>
</reference>
<dbReference type="InterPro" id="IPR036526">
    <property type="entry name" value="C-N_Hydrolase_sf"/>
</dbReference>
<dbReference type="NCBIfam" id="TIGR00547">
    <property type="entry name" value="lolA"/>
    <property type="match status" value="1"/>
</dbReference>
<evidence type="ECO:0000256" key="4">
    <source>
        <dbReference type="ARBA" id="ARBA00007615"/>
    </source>
</evidence>
<dbReference type="GO" id="GO:0009435">
    <property type="term" value="P:NAD+ biosynthetic process"/>
    <property type="evidence" value="ECO:0007669"/>
    <property type="project" value="UniProtKB-UniRule"/>
</dbReference>
<feature type="binding site" evidence="13">
    <location>
        <position position="169"/>
    </location>
    <ligand>
        <name>L-glutamine</name>
        <dbReference type="ChEBI" id="CHEBI:58359"/>
    </ligand>
</feature>
<feature type="active site" description="Proton acceptor; for glutaminase activity" evidence="13">
    <location>
        <position position="41"/>
    </location>
</feature>
<comment type="similarity">
    <text evidence="3 13">In the C-terminal section; belongs to the NAD synthetase family.</text>
</comment>
<dbReference type="CDD" id="cd00553">
    <property type="entry name" value="NAD_synthase"/>
    <property type="match status" value="1"/>
</dbReference>
<comment type="similarity">
    <text evidence="14">Belongs to the NAD synthetase family.</text>
</comment>
<dbReference type="HOGENOM" id="CLU_022313_2_0_4"/>
<dbReference type="Pfam" id="PF03548">
    <property type="entry name" value="LolA"/>
    <property type="match status" value="1"/>
</dbReference>
<evidence type="ECO:0000256" key="7">
    <source>
        <dbReference type="ARBA" id="ARBA00022741"/>
    </source>
</evidence>
<dbReference type="InterPro" id="IPR014445">
    <property type="entry name" value="Gln-dep_NAD_synthase"/>
</dbReference>
<evidence type="ECO:0000256" key="1">
    <source>
        <dbReference type="ARBA" id="ARBA00004418"/>
    </source>
</evidence>
<evidence type="ECO:0000256" key="8">
    <source>
        <dbReference type="ARBA" id="ARBA00022764"/>
    </source>
</evidence>
<dbReference type="eggNOG" id="COG0171">
    <property type="taxonomic scope" value="Bacteria"/>
</dbReference>
<evidence type="ECO:0000313" key="16">
    <source>
        <dbReference type="EMBL" id="ACO74259.1"/>
    </source>
</evidence>
<evidence type="ECO:0000256" key="11">
    <source>
        <dbReference type="ARBA" id="ARBA00023186"/>
    </source>
</evidence>
<dbReference type="eggNOG" id="COG2834">
    <property type="taxonomic scope" value="Bacteria"/>
</dbReference>
<dbReference type="RefSeq" id="WP_012696746.1">
    <property type="nucleotide sequence ID" value="NC_012559.1"/>
</dbReference>
<dbReference type="EC" id="6.3.5.1" evidence="13"/>
<comment type="caution">
    <text evidence="13">Lacks conserved residue(s) required for the propagation of feature annotation.</text>
</comment>
<gene>
    <name evidence="13 16" type="primary">nadE</name>
    <name evidence="12" type="synonym">lolA</name>
    <name evidence="16" type="ordered locus">LHK_01269</name>
</gene>
<dbReference type="AlphaFoldDB" id="C1D719"/>
<feature type="binding site" evidence="13">
    <location>
        <position position="363"/>
    </location>
    <ligand>
        <name>deamido-NAD(+)</name>
        <dbReference type="ChEBI" id="CHEBI:58437"/>
        <note>ligand shared between two neighboring subunits</note>
    </ligand>
</feature>
<evidence type="ECO:0000313" key="17">
    <source>
        <dbReference type="Proteomes" id="UP000002010"/>
    </source>
</evidence>
<dbReference type="FunFam" id="3.40.50.620:FF:000106">
    <property type="entry name" value="Glutamine-dependent NAD(+) synthetase"/>
    <property type="match status" value="1"/>
</dbReference>
<comment type="subunit">
    <text evidence="12">Monomer.</text>
</comment>
<dbReference type="GO" id="GO:0004359">
    <property type="term" value="F:glutaminase activity"/>
    <property type="evidence" value="ECO:0007669"/>
    <property type="project" value="InterPro"/>
</dbReference>
<dbReference type="STRING" id="557598.LHK_01269"/>
<evidence type="ECO:0000256" key="13">
    <source>
        <dbReference type="HAMAP-Rule" id="MF_02090"/>
    </source>
</evidence>
<organism evidence="16 17">
    <name type="scientific">Laribacter hongkongensis (strain HLHK9)</name>
    <dbReference type="NCBI Taxonomy" id="557598"/>
    <lineage>
        <taxon>Bacteria</taxon>
        <taxon>Pseudomonadati</taxon>
        <taxon>Pseudomonadota</taxon>
        <taxon>Betaproteobacteria</taxon>
        <taxon>Neisseriales</taxon>
        <taxon>Aquaspirillaceae</taxon>
        <taxon>Laribacter</taxon>
    </lineage>
</organism>
<dbReference type="SUPFAM" id="SSF56317">
    <property type="entry name" value="Carbon-nitrogen hydrolase"/>
    <property type="match status" value="1"/>
</dbReference>
<keyword evidence="5 13" id="KW-0436">Ligase</keyword>
<dbReference type="CDD" id="cd16325">
    <property type="entry name" value="LolA"/>
    <property type="match status" value="1"/>
</dbReference>
<evidence type="ECO:0000259" key="15">
    <source>
        <dbReference type="PROSITE" id="PS50263"/>
    </source>
</evidence>
<evidence type="ECO:0000256" key="12">
    <source>
        <dbReference type="HAMAP-Rule" id="MF_00240"/>
    </source>
</evidence>
<dbReference type="Gene3D" id="3.40.50.620">
    <property type="entry name" value="HUPs"/>
    <property type="match status" value="1"/>
</dbReference>
<evidence type="ECO:0000256" key="3">
    <source>
        <dbReference type="ARBA" id="ARBA00007145"/>
    </source>
</evidence>
<evidence type="ECO:0000256" key="2">
    <source>
        <dbReference type="ARBA" id="ARBA00005188"/>
    </source>
</evidence>
<feature type="binding site" evidence="13">
    <location>
        <position position="392"/>
    </location>
    <ligand>
        <name>deamido-NAD(+)</name>
        <dbReference type="ChEBI" id="CHEBI:58437"/>
        <note>ligand shared between two neighboring subunits</note>
    </ligand>
</feature>
<dbReference type="UniPathway" id="UPA00253">
    <property type="reaction ID" value="UER00334"/>
</dbReference>
<dbReference type="GO" id="GO:0008795">
    <property type="term" value="F:NAD+ synthase activity"/>
    <property type="evidence" value="ECO:0007669"/>
    <property type="project" value="UniProtKB-UniRule"/>
</dbReference>
<evidence type="ECO:0000256" key="14">
    <source>
        <dbReference type="RuleBase" id="RU003811"/>
    </source>
</evidence>
<dbReference type="InterPro" id="IPR022310">
    <property type="entry name" value="NAD/GMP_synthase"/>
</dbReference>
<dbReference type="SUPFAM" id="SSF89392">
    <property type="entry name" value="Prokaryotic lipoproteins and lipoprotein localization factors"/>
    <property type="match status" value="1"/>
</dbReference>
<protein>
    <recommendedName>
        <fullName evidence="12 13">Multifunctional fusion protein</fullName>
    </recommendedName>
    <domain>
        <recommendedName>
            <fullName evidence="13">Glutamine-dependent NAD(+) synthetase</fullName>
            <ecNumber evidence="13">6.3.5.1</ecNumber>
        </recommendedName>
        <alternativeName>
            <fullName evidence="13">NAD(+) synthase [glutamine-hydrolyzing]</fullName>
        </alternativeName>
    </domain>
    <domain>
        <recommendedName>
            <fullName evidence="12">Outer-membrane lipoprotein carrier protein</fullName>
        </recommendedName>
    </domain>
</protein>
<feature type="active site" description="Nucleophile; for glutaminase activity" evidence="13">
    <location>
        <position position="143"/>
    </location>
</feature>
<proteinExistence type="inferred from homology"/>
<dbReference type="InterPro" id="IPR029046">
    <property type="entry name" value="LolA/LolB/LppX"/>
</dbReference>
<dbReference type="InterPro" id="IPR004564">
    <property type="entry name" value="OM_lipoprot_carrier_LolA-like"/>
</dbReference>
<dbReference type="HAMAP" id="MF_02090">
    <property type="entry name" value="NadE_glutamine_dep"/>
    <property type="match status" value="1"/>
</dbReference>
<dbReference type="GO" id="GO:0042597">
    <property type="term" value="C:periplasmic space"/>
    <property type="evidence" value="ECO:0007669"/>
    <property type="project" value="UniProtKB-SubCell"/>
</dbReference>
<keyword evidence="9 13" id="KW-0067">ATP-binding</keyword>
<dbReference type="CDD" id="cd07570">
    <property type="entry name" value="GAT_Gln-NAD-synth"/>
    <property type="match status" value="1"/>
</dbReference>
<dbReference type="PANTHER" id="PTHR23090">
    <property type="entry name" value="NH 3 /GLUTAMINE-DEPENDENT NAD + SYNTHETASE"/>
    <property type="match status" value="1"/>
</dbReference>
<dbReference type="Pfam" id="PF00795">
    <property type="entry name" value="CN_hydrolase"/>
    <property type="match status" value="1"/>
</dbReference>
<keyword evidence="7 13" id="KW-0547">Nucleotide-binding</keyword>
<dbReference type="KEGG" id="lhk:LHK_01269"/>
<evidence type="ECO:0000256" key="6">
    <source>
        <dbReference type="ARBA" id="ARBA00022729"/>
    </source>
</evidence>
<dbReference type="GO" id="GO:0005737">
    <property type="term" value="C:cytoplasm"/>
    <property type="evidence" value="ECO:0007669"/>
    <property type="project" value="InterPro"/>
</dbReference>
<sequence>MRLALAQFNPIVGDIAGNANEIARLAREAMAAGADVLLTPELALTGYSPEDLLLRPAFYAEVNRQLDRLMEIDGITLIIGHPAMLGSERFNAATVMRDGNILGTYHKMRLPNEEVFDEVRYFTPGVAPLVFGQDGVNIGVLVCEDIWGPEPAAEALDAGADVLLVMNASPFHREKHAVREQECRWRVEETGLPVAYVNLVGGQDELVFDGASFALNRAGEPVCRLPHFEAALGFLDVQDGDIRPAVMAPLPDPVEAVYRALVLGVRDYIGKNGFPGVLLGLSGGIDSALTLAIAVDALGADRVHAVMMPSRYTADISVDDSRDMVERLGVRYDEVAIWPMYESFMQALTPLFAGAAADTTEENLQSRIRGVILMALSNKTGKLVLTTGNKSEMTTGYATLYGDMAGGFAVLKDVAKTLVYELSEWRNRQGSEVIPRRIIDRAPSAELRPDQVDQDSLPPYDVLDAIMAEYVEMNRSAADIVALGYDTADVERITRLLKVNEYKRRQAPVGPAHHPPRLRQGLALSDHQPLSLSRTKEESVMKKLLLACALAIAPFAAQADAIASLKQFVGQTRSMKAEFTQVVSGRQTQTASGSLELSRPGKFRWTYSQPYPQLIVGDGQRLWVYDSDLAQVTSKKLDDALGSSPAALLAGSNEIERDYRLKNLGMQNGFDWLEATPKKEGSFNSVRMGFKGSELAGMVLTDSFGQTTTLTFSQVQKNPKIDPDRFRFTPPKGVDVVSD</sequence>
<comment type="catalytic activity">
    <reaction evidence="13">
        <text>deamido-NAD(+) + L-glutamine + ATP + H2O = L-glutamate + AMP + diphosphate + NAD(+) + H(+)</text>
        <dbReference type="Rhea" id="RHEA:24384"/>
        <dbReference type="ChEBI" id="CHEBI:15377"/>
        <dbReference type="ChEBI" id="CHEBI:15378"/>
        <dbReference type="ChEBI" id="CHEBI:29985"/>
        <dbReference type="ChEBI" id="CHEBI:30616"/>
        <dbReference type="ChEBI" id="CHEBI:33019"/>
        <dbReference type="ChEBI" id="CHEBI:57540"/>
        <dbReference type="ChEBI" id="CHEBI:58359"/>
        <dbReference type="ChEBI" id="CHEBI:58437"/>
        <dbReference type="ChEBI" id="CHEBI:456215"/>
        <dbReference type="EC" id="6.3.5.1"/>
    </reaction>
</comment>
<dbReference type="NCBIfam" id="NF010588">
    <property type="entry name" value="PRK13981.1"/>
    <property type="match status" value="1"/>
</dbReference>
<comment type="similarity">
    <text evidence="4 12">Belongs to the LolA family.</text>
</comment>
<dbReference type="Gene3D" id="2.50.20.10">
    <property type="entry name" value="Lipoprotein localisation LolA/LolB/LppX"/>
    <property type="match status" value="1"/>
</dbReference>
<dbReference type="GO" id="GO:0003952">
    <property type="term" value="F:NAD+ synthase (glutamine-hydrolyzing) activity"/>
    <property type="evidence" value="ECO:0007669"/>
    <property type="project" value="UniProtKB-EC"/>
</dbReference>
<keyword evidence="17" id="KW-1185">Reference proteome</keyword>
<comment type="function">
    <text evidence="13">Catalyzes the ATP-dependent amidation of deamido-NAD to form NAD. Uses L-glutamine as a nitrogen source.</text>
</comment>
<dbReference type="GO" id="GO:0005524">
    <property type="term" value="F:ATP binding"/>
    <property type="evidence" value="ECO:0007669"/>
    <property type="project" value="UniProtKB-UniRule"/>
</dbReference>
<dbReference type="GO" id="GO:0044874">
    <property type="term" value="P:lipoprotein localization to outer membrane"/>
    <property type="evidence" value="ECO:0007669"/>
    <property type="project" value="UniProtKB-UniRule"/>
</dbReference>
<keyword evidence="12" id="KW-0813">Transport</keyword>
<dbReference type="PANTHER" id="PTHR23090:SF9">
    <property type="entry name" value="GLUTAMINE-DEPENDENT NAD(+) SYNTHETASE"/>
    <property type="match status" value="1"/>
</dbReference>
<feature type="binding site" evidence="13">
    <location>
        <position position="503"/>
    </location>
    <ligand>
        <name>deamido-NAD(+)</name>
        <dbReference type="ChEBI" id="CHEBI:58437"/>
        <note>ligand shared between two neighboring subunits</note>
    </ligand>
</feature>
<dbReference type="Pfam" id="PF02540">
    <property type="entry name" value="NAD_synthase"/>
    <property type="match status" value="1"/>
</dbReference>
<evidence type="ECO:0000256" key="10">
    <source>
        <dbReference type="ARBA" id="ARBA00023027"/>
    </source>
</evidence>
<dbReference type="PROSITE" id="PS50263">
    <property type="entry name" value="CN_HYDROLASE"/>
    <property type="match status" value="1"/>
</dbReference>
<keyword evidence="8 12" id="KW-0574">Periplasm</keyword>
<name>C1D719_LARHH</name>
<keyword evidence="11 12" id="KW-0143">Chaperone</keyword>
<dbReference type="Proteomes" id="UP000002010">
    <property type="component" value="Chromosome"/>
</dbReference>
<evidence type="ECO:0000256" key="9">
    <source>
        <dbReference type="ARBA" id="ARBA00022840"/>
    </source>
</evidence>
<dbReference type="InterPro" id="IPR014729">
    <property type="entry name" value="Rossmann-like_a/b/a_fold"/>
</dbReference>
<feature type="binding site" evidence="13">
    <location>
        <position position="387"/>
    </location>
    <ligand>
        <name>ATP</name>
        <dbReference type="ChEBI" id="CHEBI:30616"/>
    </ligand>
</feature>
<dbReference type="Gene3D" id="3.60.110.10">
    <property type="entry name" value="Carbon-nitrogen hydrolase"/>
    <property type="match status" value="1"/>
</dbReference>
<comment type="function">
    <text evidence="12">Participates in the translocation of lipoproteins from the inner membrane to the outer membrane. Only forms a complex with a lipoprotein if the residue after the N-terminal Cys is not an aspartate (The Asp acts as a targeting signal to indicate that the lipoprotein should stay in the inner membrane).</text>
</comment>
<comment type="pathway">
    <text evidence="2 13">Cofactor biosynthesis; NAD(+) biosynthesis; NAD(+) from deamido-NAD(+) (L-Gln route): step 1/1.</text>
</comment>
<keyword evidence="6" id="KW-0732">Signal</keyword>
<feature type="binding site" evidence="13">
    <location>
        <begin position="280"/>
        <end position="287"/>
    </location>
    <ligand>
        <name>ATP</name>
        <dbReference type="ChEBI" id="CHEBI:30616"/>
    </ligand>
</feature>
<dbReference type="SUPFAM" id="SSF52402">
    <property type="entry name" value="Adenine nucleotide alpha hydrolases-like"/>
    <property type="match status" value="1"/>
</dbReference>
<keyword evidence="12" id="KW-0653">Protein transport</keyword>
<dbReference type="HAMAP" id="MF_00240">
    <property type="entry name" value="LolA"/>
    <property type="match status" value="1"/>
</dbReference>
<feature type="binding site" evidence="13">
    <location>
        <position position="175"/>
    </location>
    <ligand>
        <name>L-glutamine</name>
        <dbReference type="ChEBI" id="CHEBI:58359"/>
    </ligand>
</feature>
<dbReference type="NCBIfam" id="TIGR00552">
    <property type="entry name" value="nadE"/>
    <property type="match status" value="1"/>
</dbReference>
<dbReference type="InterPro" id="IPR003010">
    <property type="entry name" value="C-N_Hydrolase"/>
</dbReference>
<feature type="active site" description="For glutaminase activity" evidence="13">
    <location>
        <position position="107"/>
    </location>
</feature>
<accession>C1D719</accession>
<dbReference type="eggNOG" id="COG0388">
    <property type="taxonomic scope" value="Bacteria"/>
</dbReference>
<dbReference type="GO" id="GO:0042953">
    <property type="term" value="P:lipoprotein transport"/>
    <property type="evidence" value="ECO:0007669"/>
    <property type="project" value="InterPro"/>
</dbReference>
<keyword evidence="10 13" id="KW-0520">NAD</keyword>
<dbReference type="InterPro" id="IPR003694">
    <property type="entry name" value="NAD_synthase"/>
</dbReference>
<dbReference type="InterPro" id="IPR018323">
    <property type="entry name" value="OM_lipoprot_carrier_LolA_Pbac"/>
</dbReference>
<comment type="subcellular location">
    <subcellularLocation>
        <location evidence="1 12">Periplasm</location>
    </subcellularLocation>
</comment>
<dbReference type="EMBL" id="CP001154">
    <property type="protein sequence ID" value="ACO74259.1"/>
    <property type="molecule type" value="Genomic_DNA"/>
</dbReference>
<feature type="domain" description="CN hydrolase" evidence="15">
    <location>
        <begin position="1"/>
        <end position="244"/>
    </location>
</feature>
<evidence type="ECO:0000256" key="5">
    <source>
        <dbReference type="ARBA" id="ARBA00022598"/>
    </source>
</evidence>